<evidence type="ECO:0000259" key="7">
    <source>
        <dbReference type="Pfam" id="PF00248"/>
    </source>
</evidence>
<dbReference type="InterPro" id="IPR018170">
    <property type="entry name" value="Aldo/ket_reductase_CS"/>
</dbReference>
<dbReference type="InterPro" id="IPR023210">
    <property type="entry name" value="NADP_OxRdtase_dom"/>
</dbReference>
<feature type="active site" description="Proton donor" evidence="4">
    <location>
        <position position="51"/>
    </location>
</feature>
<name>A0AA38R5C0_9PEZI</name>
<dbReference type="SUPFAM" id="SSF51430">
    <property type="entry name" value="NAD(P)-linked oxidoreductase"/>
    <property type="match status" value="1"/>
</dbReference>
<keyword evidence="9" id="KW-1185">Reference proteome</keyword>
<dbReference type="PROSITE" id="PS00062">
    <property type="entry name" value="ALDOKETO_REDUCTASE_2"/>
    <property type="match status" value="1"/>
</dbReference>
<dbReference type="EMBL" id="JANBVO010000045">
    <property type="protein sequence ID" value="KAJ9134160.1"/>
    <property type="molecule type" value="Genomic_DNA"/>
</dbReference>
<dbReference type="Proteomes" id="UP001174694">
    <property type="component" value="Unassembled WGS sequence"/>
</dbReference>
<reference evidence="8" key="1">
    <citation type="submission" date="2022-07" db="EMBL/GenBank/DDBJ databases">
        <title>Fungi with potential for degradation of polypropylene.</title>
        <authorList>
            <person name="Gostincar C."/>
        </authorList>
    </citation>
    <scope>NUCLEOTIDE SEQUENCE</scope>
    <source>
        <strain evidence="8">EXF-13308</strain>
    </source>
</reference>
<keyword evidence="2" id="KW-0521">NADP</keyword>
<feature type="binding site" evidence="5">
    <location>
        <position position="109"/>
    </location>
    <ligand>
        <name>substrate</name>
    </ligand>
</feature>
<evidence type="ECO:0000256" key="2">
    <source>
        <dbReference type="ARBA" id="ARBA00022857"/>
    </source>
</evidence>
<gene>
    <name evidence="8" type="ORF">NKR23_g10289</name>
</gene>
<dbReference type="GO" id="GO:0016491">
    <property type="term" value="F:oxidoreductase activity"/>
    <property type="evidence" value="ECO:0007669"/>
    <property type="project" value="UniProtKB-KW"/>
</dbReference>
<dbReference type="PROSITE" id="PS00798">
    <property type="entry name" value="ALDOKETO_REDUCTASE_1"/>
    <property type="match status" value="1"/>
</dbReference>
<dbReference type="Pfam" id="PF00248">
    <property type="entry name" value="Aldo_ket_red"/>
    <property type="match status" value="1"/>
</dbReference>
<keyword evidence="3" id="KW-0560">Oxidoreductase</keyword>
<feature type="domain" description="NADP-dependent oxidoreductase" evidence="7">
    <location>
        <begin position="18"/>
        <end position="281"/>
    </location>
</feature>
<evidence type="ECO:0000256" key="3">
    <source>
        <dbReference type="ARBA" id="ARBA00023002"/>
    </source>
</evidence>
<evidence type="ECO:0000313" key="9">
    <source>
        <dbReference type="Proteomes" id="UP001174694"/>
    </source>
</evidence>
<proteinExistence type="inferred from homology"/>
<feature type="site" description="Lowers pKa of active site Tyr" evidence="6">
    <location>
        <position position="76"/>
    </location>
</feature>
<accession>A0AA38R5C0</accession>
<evidence type="ECO:0000256" key="6">
    <source>
        <dbReference type="PIRSR" id="PIRSR000097-3"/>
    </source>
</evidence>
<evidence type="ECO:0000256" key="4">
    <source>
        <dbReference type="PIRSR" id="PIRSR000097-1"/>
    </source>
</evidence>
<dbReference type="PRINTS" id="PR00069">
    <property type="entry name" value="ALDKETRDTASE"/>
</dbReference>
<dbReference type="InterPro" id="IPR020471">
    <property type="entry name" value="AKR"/>
</dbReference>
<protein>
    <submittedName>
        <fullName evidence="8">Aldehyde reductase I</fullName>
    </submittedName>
</protein>
<evidence type="ECO:0000256" key="1">
    <source>
        <dbReference type="ARBA" id="ARBA00007905"/>
    </source>
</evidence>
<comment type="similarity">
    <text evidence="1">Belongs to the aldo/keto reductase family.</text>
</comment>
<organism evidence="8 9">
    <name type="scientific">Pleurostoma richardsiae</name>
    <dbReference type="NCBI Taxonomy" id="41990"/>
    <lineage>
        <taxon>Eukaryota</taxon>
        <taxon>Fungi</taxon>
        <taxon>Dikarya</taxon>
        <taxon>Ascomycota</taxon>
        <taxon>Pezizomycotina</taxon>
        <taxon>Sordariomycetes</taxon>
        <taxon>Sordariomycetidae</taxon>
        <taxon>Calosphaeriales</taxon>
        <taxon>Pleurostomataceae</taxon>
        <taxon>Pleurostoma</taxon>
    </lineage>
</organism>
<dbReference type="PIRSF" id="PIRSF000097">
    <property type="entry name" value="AKR"/>
    <property type="match status" value="1"/>
</dbReference>
<sequence>MPLLTNFKLNTGAEIPAVGFGTWQAQAHEVESAVEQALKAGYRHIDCAAIYRNEAEVGAGIRASGVSRSEIFITGKLWNTKHRPEDVESGLDKTLEDLGTDYLDLFLMHWPVAFKPSDKWFPLDRHGVFELADIRPAETYKAMEKLLSTGKVRAIGVCNFNRRRLQDLLSNSDVVPAVNQIEAHPYLQQHDLFDFCKSKGILIEAYSPLGNNQLNAPRTVDDSTVQALARETGIDAGRMLYSWGVQRGTVVLPKSVTPHRIVSNLNVMKLPEDAFEKLNALERHKRFNMQAHWGVDIFDELGEDTCKRIAEEAGPENLKKFVA</sequence>
<dbReference type="Gene3D" id="3.20.20.100">
    <property type="entry name" value="NADP-dependent oxidoreductase domain"/>
    <property type="match status" value="1"/>
</dbReference>
<evidence type="ECO:0000256" key="5">
    <source>
        <dbReference type="PIRSR" id="PIRSR000097-2"/>
    </source>
</evidence>
<comment type="caution">
    <text evidence="8">The sequence shown here is derived from an EMBL/GenBank/DDBJ whole genome shotgun (WGS) entry which is preliminary data.</text>
</comment>
<dbReference type="AlphaFoldDB" id="A0AA38R5C0"/>
<dbReference type="PANTHER" id="PTHR11732">
    <property type="entry name" value="ALDO/KETO REDUCTASE"/>
    <property type="match status" value="1"/>
</dbReference>
<dbReference type="FunFam" id="3.20.20.100:FF:000007">
    <property type="entry name" value="NAD(P)H-dependent D-xylose reductase xyl1"/>
    <property type="match status" value="1"/>
</dbReference>
<evidence type="ECO:0000313" key="8">
    <source>
        <dbReference type="EMBL" id="KAJ9134160.1"/>
    </source>
</evidence>
<dbReference type="InterPro" id="IPR036812">
    <property type="entry name" value="NAD(P)_OxRdtase_dom_sf"/>
</dbReference>
<dbReference type="PROSITE" id="PS00063">
    <property type="entry name" value="ALDOKETO_REDUCTASE_3"/>
    <property type="match status" value="1"/>
</dbReference>